<dbReference type="STRING" id="454136.NIES2119_11680"/>
<sequence>MNRTIAEFVSHLKTLDVQLFVEGDIDASLDKIKLRCNAPEGILTTELRQELVDRKTELILYLQQENRKSENREVDRLFPATFSSPNLPISLSFAQQRLWFLYQLAPDNPFYNIPAAIRLIGKLDRKALERSFQEIVRRHAALRTTFTTIDGQPVQIVAPEIKVNLSVVNLQNVAESDRQKISQQLATAEAQRPFNLTSDRLLRITLLQFAQTEAILLLTLHHIVADGWSLGVLIRELGYFYTAFVEGRTPELPALPIQYTDFACWQRNWLQGKVLEEQLIYWRKQLQDLPVLNLPSDRPRPAIQTYRGATYPLQISPNLTQELVTLSQQSGASLFMTLLAAFQTLLYRYTGQGDIAIGSPIANRHRSELEGLIGFFVNSLVMRASNLSDNPTFRELLTQVRNVALEAYNHQDLPFEKLVEELDPDRDLSRNPLFQVAFALQNAPIQPLKLPGLMLQPAPLESGSTRFDLEIHLWESTQGLQSLWQSQAGLSGFISYSTDLFERDRIERLVGHFYTLLAGIVANPDSRISDLPLLTIAEYQQIFVEWNRSPLALNKGGIYSEIPLNKGDLGGSMCCFHQIFESQVQSNPKTIAIVSEQKSLTYEELNQKADCLAQILRQMGVQANSLVGLCVDRSADMVIGILGILKAGGAFVPLDPNYPSDRLHFMLADTQVSILLTQSWLVESLPKSSAKILCLDLLNSNTPLSKGGRGGLTITADNLAYVIYTSGSTGTPKGVLLSHRGLCNVVKAQKNAFHLSNKSRILQFSSISFDASIFEIALALGSGNTLYIPPKSAQLPGIELVQFMKDNAITHALLTPAVLAVLPSAELPDLQILITGGEVCSSQVLDRWAKNRRFFNAYGPTETTIWATVAELSPGDNPLAIGRSILNTQVYILDANLNPVPVGIPGELYIGGEGVAQGYLNRPDLTVERFIDVDFNSKFCKGGFSKQPLHTTENLWAKPAPTNAKLYKTGDRAWYLPDGTIEFLGRIDNQIKIRGFRVELGEIETKLQSHPAIKEAVVLASGETSNEKRLIAYFTLNFSDLILRDRQNSPPILSSLQTQQIEQWQTLYNQTYQPTNITENFNITGWNSSYTGEPIPLEQMQEWVSDRVQQILALKPKRVLEIGCGTGLLLFQIAPHCKKYMATDFSKVALESIQNKLNNLNLPQVELIQAMANDFSKIEGDYDIVILNSIVQYFPNVDYLMEVIEGSIQVLAPGGVLFIGDVRSLPLLKAFHSWMQFSQADSGIERTELQQRVDRSLFEEPELAIDPKFFYALRDRFPQIQQVQIRLSQGRHHNEMKQFRYNVLLHIKGEFTNSNQLISSSSNLIQKYNWKVNPIAVEEIKNNLLETKPELFMITNVTNSRVNSAIKITNWLDKKEFPKTVGRMRELLQDIGEIAIDPQDWWDLEKELPYNLEITWSTETQTGNYDVLLIKDDIDVIVDFTNSLDRSDNYTNNPLQSQFSRQIIPELRHYLKQSLPDYMIPFAFVPLETLPLSTNGKVDRTSLPKLSENSIERSSIVTSLTPTEAILSDIWKELLRLNNVNIQDNFFELGGHSLLATQMTSRVRDVFGVELPLKSLFEAPTIAKLAPIIENLRDTNLTTKIPPLVRLDRSAYRRKRVSSNLIQETSLSISIPARFELLKNRRDAENAEKTTQRNNSDANEFDINNSDKFIKEVRSPLVPLTLGGSKQPFFCVHPMFGVVFPYLELAHHLKCDRSLYGLQPLGLDGTSAPLNTIEAIAAYYIQAIQILQPQGPYFLGGWSFGGLVAFEMAQQLTQTGQEIGLLAILDTPAPGNKPSICQSLKFLLGTAIWSTLPFLLDFGAIATNKIQSQNSWFSRWQWSAIARLIPEESRLQLLDESAISPMLKIVYANAQAAYRYKPQTYSKRITLFKVAEQSDANKQNYSLGWSELANDIQVHQIPGNHLSLLKQPHVQILAEKLEQYLS</sequence>
<dbReference type="PROSITE" id="PS00455">
    <property type="entry name" value="AMP_BINDING"/>
    <property type="match status" value="1"/>
</dbReference>
<dbReference type="FunFam" id="3.40.50.980:FF:000001">
    <property type="entry name" value="Non-ribosomal peptide synthetase"/>
    <property type="match status" value="1"/>
</dbReference>
<dbReference type="GO" id="GO:0031177">
    <property type="term" value="F:phosphopantetheine binding"/>
    <property type="evidence" value="ECO:0007669"/>
    <property type="project" value="InterPro"/>
</dbReference>
<dbReference type="Gene3D" id="3.40.50.980">
    <property type="match status" value="2"/>
</dbReference>
<organism evidence="6 7">
    <name type="scientific">[Phormidium ambiguum] IAM M-71</name>
    <dbReference type="NCBI Taxonomy" id="454136"/>
    <lineage>
        <taxon>Bacteria</taxon>
        <taxon>Bacillati</taxon>
        <taxon>Cyanobacteriota</taxon>
        <taxon>Cyanophyceae</taxon>
        <taxon>Oscillatoriophycideae</taxon>
        <taxon>Aerosakkonematales</taxon>
        <taxon>Aerosakkonemataceae</taxon>
        <taxon>Floridanema</taxon>
    </lineage>
</organism>
<dbReference type="SUPFAM" id="SSF53335">
    <property type="entry name" value="S-adenosyl-L-methionine-dependent methyltransferases"/>
    <property type="match status" value="1"/>
</dbReference>
<comment type="cofactor">
    <cofactor evidence="1">
        <name>pantetheine 4'-phosphate</name>
        <dbReference type="ChEBI" id="CHEBI:47942"/>
    </cofactor>
</comment>
<dbReference type="Gene3D" id="3.40.50.150">
    <property type="entry name" value="Vaccinia Virus protein VP39"/>
    <property type="match status" value="1"/>
</dbReference>
<dbReference type="PROSITE" id="PS00012">
    <property type="entry name" value="PHOSPHOPANTETHEINE"/>
    <property type="match status" value="1"/>
</dbReference>
<dbReference type="SUPFAM" id="SSF52777">
    <property type="entry name" value="CoA-dependent acyltransferases"/>
    <property type="match status" value="2"/>
</dbReference>
<dbReference type="InterPro" id="IPR036736">
    <property type="entry name" value="ACP-like_sf"/>
</dbReference>
<dbReference type="InterPro" id="IPR020806">
    <property type="entry name" value="PKS_PP-bd"/>
</dbReference>
<keyword evidence="4" id="KW-0677">Repeat</keyword>
<dbReference type="InterPro" id="IPR010071">
    <property type="entry name" value="AA_adenyl_dom"/>
</dbReference>
<dbReference type="GO" id="GO:0005737">
    <property type="term" value="C:cytoplasm"/>
    <property type="evidence" value="ECO:0007669"/>
    <property type="project" value="TreeGrafter"/>
</dbReference>
<evidence type="ECO:0000313" key="7">
    <source>
        <dbReference type="Proteomes" id="UP000185860"/>
    </source>
</evidence>
<dbReference type="InterPro" id="IPR006162">
    <property type="entry name" value="Ppantetheine_attach_site"/>
</dbReference>
<comment type="caution">
    <text evidence="6">The sequence shown here is derived from an EMBL/GenBank/DDBJ whole genome shotgun (WGS) entry which is preliminary data.</text>
</comment>
<dbReference type="SUPFAM" id="SSF53474">
    <property type="entry name" value="alpha/beta-Hydrolases"/>
    <property type="match status" value="1"/>
</dbReference>
<name>A0A1U7IKP7_9CYAN</name>
<dbReference type="Pfam" id="PF00550">
    <property type="entry name" value="PP-binding"/>
    <property type="match status" value="1"/>
</dbReference>
<dbReference type="GO" id="GO:0008610">
    <property type="term" value="P:lipid biosynthetic process"/>
    <property type="evidence" value="ECO:0007669"/>
    <property type="project" value="UniProtKB-ARBA"/>
</dbReference>
<dbReference type="RefSeq" id="WP_073593651.1">
    <property type="nucleotide sequence ID" value="NZ_MRCE01000010.1"/>
</dbReference>
<keyword evidence="2" id="KW-0596">Phosphopantetheine</keyword>
<dbReference type="Pfam" id="PF18563">
    <property type="entry name" value="TubC_N"/>
    <property type="match status" value="1"/>
</dbReference>
<dbReference type="FunFam" id="3.40.50.12780:FF:000012">
    <property type="entry name" value="Non-ribosomal peptide synthetase"/>
    <property type="match status" value="1"/>
</dbReference>
<feature type="domain" description="Carrier" evidence="5">
    <location>
        <begin position="1518"/>
        <end position="1593"/>
    </location>
</feature>
<dbReference type="CDD" id="cd19531">
    <property type="entry name" value="LCL_NRPS-like"/>
    <property type="match status" value="1"/>
</dbReference>
<dbReference type="SUPFAM" id="SSF47336">
    <property type="entry name" value="ACP-like"/>
    <property type="match status" value="1"/>
</dbReference>
<evidence type="ECO:0000256" key="1">
    <source>
        <dbReference type="ARBA" id="ARBA00001957"/>
    </source>
</evidence>
<dbReference type="EMBL" id="MRCE01000010">
    <property type="protein sequence ID" value="OKH37811.1"/>
    <property type="molecule type" value="Genomic_DNA"/>
</dbReference>
<evidence type="ECO:0000313" key="6">
    <source>
        <dbReference type="EMBL" id="OKH37811.1"/>
    </source>
</evidence>
<dbReference type="FunFam" id="3.30.559.10:FF:000012">
    <property type="entry name" value="Non-ribosomal peptide synthetase"/>
    <property type="match status" value="1"/>
</dbReference>
<dbReference type="Gene3D" id="3.40.50.1820">
    <property type="entry name" value="alpha/beta hydrolase"/>
    <property type="match status" value="2"/>
</dbReference>
<dbReference type="Gene3D" id="3.30.300.30">
    <property type="match status" value="2"/>
</dbReference>
<proteinExistence type="predicted"/>
<dbReference type="InterPro" id="IPR044894">
    <property type="entry name" value="TubC_N_sf"/>
</dbReference>
<dbReference type="Pfam" id="PF00668">
    <property type="entry name" value="Condensation"/>
    <property type="match status" value="1"/>
</dbReference>
<dbReference type="InterPro" id="IPR041464">
    <property type="entry name" value="TubC_N"/>
</dbReference>
<dbReference type="SMART" id="SM00823">
    <property type="entry name" value="PKS_PP"/>
    <property type="match status" value="1"/>
</dbReference>
<dbReference type="PANTHER" id="PTHR45527:SF1">
    <property type="entry name" value="FATTY ACID SYNTHASE"/>
    <property type="match status" value="1"/>
</dbReference>
<dbReference type="InterPro" id="IPR045851">
    <property type="entry name" value="AMP-bd_C_sf"/>
</dbReference>
<dbReference type="Gene3D" id="3.30.559.10">
    <property type="entry name" value="Chloramphenicol acetyltransferase-like domain"/>
    <property type="match status" value="1"/>
</dbReference>
<dbReference type="InterPro" id="IPR020845">
    <property type="entry name" value="AMP-binding_CS"/>
</dbReference>
<evidence type="ECO:0000259" key="5">
    <source>
        <dbReference type="PROSITE" id="PS50075"/>
    </source>
</evidence>
<dbReference type="Proteomes" id="UP000185860">
    <property type="component" value="Unassembled WGS sequence"/>
</dbReference>
<dbReference type="InterPro" id="IPR023213">
    <property type="entry name" value="CAT-like_dom_sf"/>
</dbReference>
<dbReference type="Gene3D" id="1.10.10.1830">
    <property type="entry name" value="Non-ribosomal peptide synthase, adenylation domain"/>
    <property type="match status" value="1"/>
</dbReference>
<keyword evidence="3" id="KW-0597">Phosphoprotein</keyword>
<dbReference type="InterPro" id="IPR013217">
    <property type="entry name" value="Methyltransf_12"/>
</dbReference>
<dbReference type="Pfam" id="PF08242">
    <property type="entry name" value="Methyltransf_12"/>
    <property type="match status" value="1"/>
</dbReference>
<dbReference type="Pfam" id="PF00975">
    <property type="entry name" value="Thioesterase"/>
    <property type="match status" value="1"/>
</dbReference>
<dbReference type="GO" id="GO:0009403">
    <property type="term" value="P:toxin biosynthetic process"/>
    <property type="evidence" value="ECO:0007669"/>
    <property type="project" value="UniProtKB-ARBA"/>
</dbReference>
<reference evidence="6 7" key="1">
    <citation type="submission" date="2016-11" db="EMBL/GenBank/DDBJ databases">
        <title>Draft Genome Sequences of Nine Cyanobacterial Strains from Diverse Habitats.</title>
        <authorList>
            <person name="Zhu T."/>
            <person name="Hou S."/>
            <person name="Lu X."/>
            <person name="Hess W.R."/>
        </authorList>
    </citation>
    <scope>NUCLEOTIDE SEQUENCE [LARGE SCALE GENOMIC DNA]</scope>
    <source>
        <strain evidence="6 7">IAM M-71</strain>
    </source>
</reference>
<dbReference type="InterPro" id="IPR009081">
    <property type="entry name" value="PP-bd_ACP"/>
</dbReference>
<dbReference type="Gene3D" id="2.30.38.10">
    <property type="entry name" value="Luciferase, Domain 3"/>
    <property type="match status" value="1"/>
</dbReference>
<evidence type="ECO:0000256" key="4">
    <source>
        <dbReference type="ARBA" id="ARBA00022737"/>
    </source>
</evidence>
<dbReference type="Gene3D" id="3.30.559.30">
    <property type="entry name" value="Nonribosomal peptide synthetase, condensation domain"/>
    <property type="match status" value="1"/>
</dbReference>
<gene>
    <name evidence="6" type="ORF">NIES2119_11680</name>
</gene>
<dbReference type="InterPro" id="IPR029058">
    <property type="entry name" value="AB_hydrolase_fold"/>
</dbReference>
<evidence type="ECO:0000256" key="2">
    <source>
        <dbReference type="ARBA" id="ARBA00022450"/>
    </source>
</evidence>
<dbReference type="InterPro" id="IPR001242">
    <property type="entry name" value="Condensation_dom"/>
</dbReference>
<protein>
    <submittedName>
        <fullName evidence="6">Non-ribosomal peptide synthetase</fullName>
    </submittedName>
</protein>
<dbReference type="NCBIfam" id="TIGR01733">
    <property type="entry name" value="AA-adenyl-dom"/>
    <property type="match status" value="1"/>
</dbReference>
<dbReference type="PANTHER" id="PTHR45527">
    <property type="entry name" value="NONRIBOSOMAL PEPTIDE SYNTHETASE"/>
    <property type="match status" value="1"/>
</dbReference>
<dbReference type="PROSITE" id="PS50075">
    <property type="entry name" value="CARRIER"/>
    <property type="match status" value="1"/>
</dbReference>
<dbReference type="SUPFAM" id="SSF56801">
    <property type="entry name" value="Acetyl-CoA synthetase-like"/>
    <property type="match status" value="1"/>
</dbReference>
<accession>A0A1U7IKP7</accession>
<dbReference type="GO" id="GO:0003824">
    <property type="term" value="F:catalytic activity"/>
    <property type="evidence" value="ECO:0007669"/>
    <property type="project" value="InterPro"/>
</dbReference>
<dbReference type="InterPro" id="IPR029063">
    <property type="entry name" value="SAM-dependent_MTases_sf"/>
</dbReference>
<dbReference type="InterPro" id="IPR000873">
    <property type="entry name" value="AMP-dep_synth/lig_dom"/>
</dbReference>
<dbReference type="Pfam" id="PF00501">
    <property type="entry name" value="AMP-binding"/>
    <property type="match status" value="1"/>
</dbReference>
<dbReference type="FunFam" id="1.10.1200.10:FF:000005">
    <property type="entry name" value="Nonribosomal peptide synthetase 1"/>
    <property type="match status" value="1"/>
</dbReference>
<dbReference type="CDD" id="cd02440">
    <property type="entry name" value="AdoMet_MTases"/>
    <property type="match status" value="1"/>
</dbReference>
<dbReference type="InterPro" id="IPR001031">
    <property type="entry name" value="Thioesterase"/>
</dbReference>
<evidence type="ECO:0000256" key="3">
    <source>
        <dbReference type="ARBA" id="ARBA00022553"/>
    </source>
</evidence>
<dbReference type="GO" id="GO:0043041">
    <property type="term" value="P:amino acid activation for nonribosomal peptide biosynthetic process"/>
    <property type="evidence" value="ECO:0007669"/>
    <property type="project" value="TreeGrafter"/>
</dbReference>